<dbReference type="GeneID" id="9478443"/>
<dbReference type="InParanoid" id="D0NJW5"/>
<proteinExistence type="predicted"/>
<dbReference type="HOGENOM" id="CLU_2364202_0_0_1"/>
<gene>
    <name evidence="3" type="ORF">PITG_12933</name>
</gene>
<dbReference type="EMBL" id="DS028142">
    <property type="protein sequence ID" value="EEY59802.1"/>
    <property type="molecule type" value="Genomic_DNA"/>
</dbReference>
<dbReference type="KEGG" id="pif:PITG_12933"/>
<accession>D0NJW5</accession>
<dbReference type="eggNOG" id="KOG2892">
    <property type="taxonomic scope" value="Eukaryota"/>
</dbReference>
<reference evidence="4" key="1">
    <citation type="journal article" date="2009" name="Nature">
        <title>Genome sequence and analysis of the Irish potato famine pathogen Phytophthora infestans.</title>
        <authorList>
            <consortium name="The Broad Institute Genome Sequencing Platform"/>
            <person name="Haas B.J."/>
            <person name="Kamoun S."/>
            <person name="Zody M.C."/>
            <person name="Jiang R.H."/>
            <person name="Handsaker R.E."/>
            <person name="Cano L.M."/>
            <person name="Grabherr M."/>
            <person name="Kodira C.D."/>
            <person name="Raffaele S."/>
            <person name="Torto-Alalibo T."/>
            <person name="Bozkurt T.O."/>
            <person name="Ah-Fong A.M."/>
            <person name="Alvarado L."/>
            <person name="Anderson V.L."/>
            <person name="Armstrong M.R."/>
            <person name="Avrova A."/>
            <person name="Baxter L."/>
            <person name="Beynon J."/>
            <person name="Boevink P.C."/>
            <person name="Bollmann S.R."/>
            <person name="Bos J.I."/>
            <person name="Bulone V."/>
            <person name="Cai G."/>
            <person name="Cakir C."/>
            <person name="Carrington J.C."/>
            <person name="Chawner M."/>
            <person name="Conti L."/>
            <person name="Costanzo S."/>
            <person name="Ewan R."/>
            <person name="Fahlgren N."/>
            <person name="Fischbach M.A."/>
            <person name="Fugelstad J."/>
            <person name="Gilroy E.M."/>
            <person name="Gnerre S."/>
            <person name="Green P.J."/>
            <person name="Grenville-Briggs L.J."/>
            <person name="Griffith J."/>
            <person name="Grunwald N.J."/>
            <person name="Horn K."/>
            <person name="Horner N.R."/>
            <person name="Hu C.H."/>
            <person name="Huitema E."/>
            <person name="Jeong D.H."/>
            <person name="Jones A.M."/>
            <person name="Jones J.D."/>
            <person name="Jones R.W."/>
            <person name="Karlsson E.K."/>
            <person name="Kunjeti S.G."/>
            <person name="Lamour K."/>
            <person name="Liu Z."/>
            <person name="Ma L."/>
            <person name="Maclean D."/>
            <person name="Chibucos M.C."/>
            <person name="McDonald H."/>
            <person name="McWalters J."/>
            <person name="Meijer H.J."/>
            <person name="Morgan W."/>
            <person name="Morris P.F."/>
            <person name="Munro C.A."/>
            <person name="O'Neill K."/>
            <person name="Ospina-Giraldo M."/>
            <person name="Pinzon A."/>
            <person name="Pritchard L."/>
            <person name="Ramsahoye B."/>
            <person name="Ren Q."/>
            <person name="Restrepo S."/>
            <person name="Roy S."/>
            <person name="Sadanandom A."/>
            <person name="Savidor A."/>
            <person name="Schornack S."/>
            <person name="Schwartz D.C."/>
            <person name="Schumann U.D."/>
            <person name="Schwessinger B."/>
            <person name="Seyer L."/>
            <person name="Sharpe T."/>
            <person name="Silvar C."/>
            <person name="Song J."/>
            <person name="Studholme D.J."/>
            <person name="Sykes S."/>
            <person name="Thines M."/>
            <person name="van de Vondervoort P.J."/>
            <person name="Phuntumart V."/>
            <person name="Wawra S."/>
            <person name="Weide R."/>
            <person name="Win J."/>
            <person name="Young C."/>
            <person name="Zhou S."/>
            <person name="Fry W."/>
            <person name="Meyers B.C."/>
            <person name="van West P."/>
            <person name="Ristaino J."/>
            <person name="Govers F."/>
            <person name="Birch P.R."/>
            <person name="Whisson S.C."/>
            <person name="Judelson H.S."/>
            <person name="Nusbaum C."/>
        </authorList>
    </citation>
    <scope>NUCLEOTIDE SEQUENCE [LARGE SCALE GENOMIC DNA]</scope>
    <source>
        <strain evidence="4">T30-4</strain>
    </source>
</reference>
<feature type="domain" description="Porphobilinogen deaminase C-terminal" evidence="2">
    <location>
        <begin position="2"/>
        <end position="49"/>
    </location>
</feature>
<evidence type="ECO:0000256" key="1">
    <source>
        <dbReference type="SAM" id="MobiDB-lite"/>
    </source>
</evidence>
<evidence type="ECO:0000313" key="3">
    <source>
        <dbReference type="EMBL" id="EEY59802.1"/>
    </source>
</evidence>
<dbReference type="VEuPathDB" id="FungiDB:PITG_12933"/>
<dbReference type="GO" id="GO:0033014">
    <property type="term" value="P:tetrapyrrole biosynthetic process"/>
    <property type="evidence" value="ECO:0007669"/>
    <property type="project" value="InterPro"/>
</dbReference>
<dbReference type="OrthoDB" id="564646at2759"/>
<dbReference type="SUPFAM" id="SSF54782">
    <property type="entry name" value="Porphobilinogen deaminase (hydroxymethylbilane synthase), C-terminal domain"/>
    <property type="match status" value="1"/>
</dbReference>
<evidence type="ECO:0000313" key="4">
    <source>
        <dbReference type="Proteomes" id="UP000006643"/>
    </source>
</evidence>
<feature type="compositionally biased region" description="Low complexity" evidence="1">
    <location>
        <begin position="71"/>
        <end position="89"/>
    </location>
</feature>
<keyword evidence="4" id="KW-1185">Reference proteome</keyword>
<dbReference type="InterPro" id="IPR036803">
    <property type="entry name" value="Porphobilinogen_deaminase_C_sf"/>
</dbReference>
<dbReference type="InterPro" id="IPR022418">
    <property type="entry name" value="Porphobilinogen_deaminase_C"/>
</dbReference>
<name>D0NJW5_PHYIT</name>
<dbReference type="GO" id="GO:0004418">
    <property type="term" value="F:hydroxymethylbilane synthase activity"/>
    <property type="evidence" value="ECO:0007669"/>
    <property type="project" value="InterPro"/>
</dbReference>
<feature type="region of interest" description="Disordered" evidence="1">
    <location>
        <begin position="70"/>
        <end position="96"/>
    </location>
</feature>
<protein>
    <recommendedName>
        <fullName evidence="2">Porphobilinogen deaminase C-terminal domain-containing protein</fullName>
    </recommendedName>
</protein>
<dbReference type="Proteomes" id="UP000006643">
    <property type="component" value="Unassembled WGS sequence"/>
</dbReference>
<organism evidence="3 4">
    <name type="scientific">Phytophthora infestans (strain T30-4)</name>
    <name type="common">Potato late blight agent</name>
    <dbReference type="NCBI Taxonomy" id="403677"/>
    <lineage>
        <taxon>Eukaryota</taxon>
        <taxon>Sar</taxon>
        <taxon>Stramenopiles</taxon>
        <taxon>Oomycota</taxon>
        <taxon>Peronosporomycetes</taxon>
        <taxon>Peronosporales</taxon>
        <taxon>Peronosporaceae</taxon>
        <taxon>Phytophthora</taxon>
    </lineage>
</organism>
<evidence type="ECO:0000259" key="2">
    <source>
        <dbReference type="Pfam" id="PF03900"/>
    </source>
</evidence>
<dbReference type="RefSeq" id="XP_002900487.1">
    <property type="nucleotide sequence ID" value="XM_002900441.1"/>
</dbReference>
<dbReference type="Gene3D" id="3.30.160.40">
    <property type="entry name" value="Porphobilinogen deaminase, C-terminal domain"/>
    <property type="match status" value="1"/>
</dbReference>
<dbReference type="Pfam" id="PF03900">
    <property type="entry name" value="Porphobil_deamC"/>
    <property type="match status" value="1"/>
</dbReference>
<dbReference type="STRING" id="403677.D0NJW5"/>
<sequence length="96" mass="10204">MGVSATLDEDTLTLNATVLSRDGKESVHETISGPRTQCEELGKQLAERFWNNELARKVLGKTRQKRALTYGDAEAPGDAAAAAASGSPTKKAKTSE</sequence>
<dbReference type="AlphaFoldDB" id="D0NJW5"/>